<protein>
    <submittedName>
        <fullName evidence="2">TOMM leader peptide-binding protein</fullName>
    </submittedName>
</protein>
<dbReference type="Gene3D" id="3.30.160.660">
    <property type="match status" value="1"/>
</dbReference>
<dbReference type="InterPro" id="IPR035985">
    <property type="entry name" value="Ubiquitin-activating_enz"/>
</dbReference>
<comment type="caution">
    <text evidence="2">The sequence shown here is derived from an EMBL/GenBank/DDBJ whole genome shotgun (WGS) entry which is preliminary data.</text>
</comment>
<evidence type="ECO:0000313" key="2">
    <source>
        <dbReference type="EMBL" id="MFD0624453.1"/>
    </source>
</evidence>
<proteinExistence type="predicted"/>
<dbReference type="NCBIfam" id="TIGR03604">
    <property type="entry name" value="TOMM_cyclo_SagD"/>
    <property type="match status" value="1"/>
</dbReference>
<dbReference type="NCBIfam" id="TIGR00702">
    <property type="entry name" value="YcaO-type kinase domain"/>
    <property type="match status" value="1"/>
</dbReference>
<dbReference type="NCBIfam" id="TIGR03882">
    <property type="entry name" value="cyclo_dehyd_2"/>
    <property type="match status" value="1"/>
</dbReference>
<dbReference type="SUPFAM" id="SSF69572">
    <property type="entry name" value="Activating enzymes of the ubiquitin-like proteins"/>
    <property type="match status" value="1"/>
</dbReference>
<accession>A0ABW2WT88</accession>
<feature type="domain" description="YcaO" evidence="1">
    <location>
        <begin position="403"/>
        <end position="771"/>
    </location>
</feature>
<dbReference type="Pfam" id="PF02624">
    <property type="entry name" value="YcaO"/>
    <property type="match status" value="1"/>
</dbReference>
<dbReference type="PROSITE" id="PS51664">
    <property type="entry name" value="YCAO"/>
    <property type="match status" value="1"/>
</dbReference>
<dbReference type="InterPro" id="IPR003776">
    <property type="entry name" value="YcaO-like_dom"/>
</dbReference>
<dbReference type="EMBL" id="JBHTGL010000008">
    <property type="protein sequence ID" value="MFD0624453.1"/>
    <property type="molecule type" value="Genomic_DNA"/>
</dbReference>
<dbReference type="InterPro" id="IPR022291">
    <property type="entry name" value="Bacteriocin_synth_cyclodeHase"/>
</dbReference>
<dbReference type="PANTHER" id="PTHR37809:SF1">
    <property type="entry name" value="RIBOSOMAL PROTEIN S12 METHYLTHIOTRANSFERASE ACCESSORY FACTOR YCAO"/>
    <property type="match status" value="1"/>
</dbReference>
<dbReference type="Gene3D" id="3.40.50.720">
    <property type="entry name" value="NAD(P)-binding Rossmann-like Domain"/>
    <property type="match status" value="1"/>
</dbReference>
<dbReference type="InterPro" id="IPR027624">
    <property type="entry name" value="TOMM_cyclo_SagD"/>
</dbReference>
<gene>
    <name evidence="2" type="ORF">ACFQ2K_18410</name>
</gene>
<dbReference type="Gene3D" id="3.30.1330.230">
    <property type="match status" value="1"/>
</dbReference>
<dbReference type="PANTHER" id="PTHR37809">
    <property type="entry name" value="RIBOSOMAL PROTEIN S12 METHYLTHIOTRANSFERASE ACCESSORY FACTOR YCAO"/>
    <property type="match status" value="1"/>
</dbReference>
<dbReference type="Gene3D" id="3.90.930.60">
    <property type="match status" value="1"/>
</dbReference>
<dbReference type="Proteomes" id="UP001596915">
    <property type="component" value="Unassembled WGS sequence"/>
</dbReference>
<evidence type="ECO:0000313" key="3">
    <source>
        <dbReference type="Proteomes" id="UP001596915"/>
    </source>
</evidence>
<dbReference type="Gene3D" id="3.30.40.250">
    <property type="match status" value="1"/>
</dbReference>
<organism evidence="2 3">
    <name type="scientific">Streptomyces sanglieri</name>
    <dbReference type="NCBI Taxonomy" id="193460"/>
    <lineage>
        <taxon>Bacteria</taxon>
        <taxon>Bacillati</taxon>
        <taxon>Actinomycetota</taxon>
        <taxon>Actinomycetes</taxon>
        <taxon>Kitasatosporales</taxon>
        <taxon>Streptomycetaceae</taxon>
        <taxon>Streptomyces</taxon>
    </lineage>
</organism>
<name>A0ABW2WT88_9ACTN</name>
<keyword evidence="3" id="KW-1185">Reference proteome</keyword>
<reference evidence="3" key="1">
    <citation type="journal article" date="2019" name="Int. J. Syst. Evol. Microbiol.">
        <title>The Global Catalogue of Microorganisms (GCM) 10K type strain sequencing project: providing services to taxonomists for standard genome sequencing and annotation.</title>
        <authorList>
            <consortium name="The Broad Institute Genomics Platform"/>
            <consortium name="The Broad Institute Genome Sequencing Center for Infectious Disease"/>
            <person name="Wu L."/>
            <person name="Ma J."/>
        </authorList>
    </citation>
    <scope>NUCLEOTIDE SEQUENCE [LARGE SCALE GENOMIC DNA]</scope>
    <source>
        <strain evidence="3">JCM 12607</strain>
    </source>
</reference>
<evidence type="ECO:0000259" key="1">
    <source>
        <dbReference type="PROSITE" id="PS51664"/>
    </source>
</evidence>
<sequence length="771" mass="83621">MTQRDAEHTVSSGGDDGTRLGFKSHLHATLVPGEAAYLVSHRGVTALHGPPAEVLVPLLDGSRSPAAVVRGAAPSLTPAEVHASLRALDASGLLRLRPAGAAGASDGSRPDLAAEAYWDLAGLDGGRVPGELAQRTLRVVTPPGMDRNELLDACRSSGLALTAPGGEADLTLVLCEDYLSPQLHEIDAEHRAAGRPWLLAGLGSTAAWIGPVFQPGNGPCWHCLATRLRGHRHSEEPLRRNLGLSGPPPRPAATLPAGRSLTVQLAVLEAAKWLAGVRNDTQNSVNILDTLRLGAAAHPVARLPQCPACGDPGLVAMRAGRPFVPRSRPKTVLGLNGHRALTPAEMLRRYGPLVDPVTGIVREIRRAPGSPDFVDAFVAGENLAMRSPTLAGLRAGLRSLSGGKGLSEEEARTSALGEAVERFSGTRHGDESVIRDTYRALGAQALHPNASQLYSERQFDERNEINARGDRLQYVPPRFDENRPTDWTPVWSLTEGVRRLVPTALLYFSEEPSPDGLFADSNGNAAGSSPEDALVQGFLELVERDAVAQWWYNRTRRPAIDLDAFAEPYIDRLRDGYRSVRREVWALDLTSDFGIPVVAALSRRTDKPAEDIVFGFGAHFDPRLALRRALTEMGQLLPLVGEVTAEGTGYRVDDPEPLDWWLRATAANQPYLRPDGSRPSRPADWTYTPTTDLRKDVDLITEAVRSRGMELLVLDQTRPDLELPVVKVMVPGMRHFWPRFAPGRLFDAPVALGHLSSPTEYERLNPVPLFV</sequence>